<sequence length="193" mass="23054">MIIPSLFGAWAVIVARTWLIKVVIFHDFLSVLPLTAYLYFITKLDEHNKKYWELLAEETISESFNITKRTEIIDRTNSFLQTATYLTSYFMSHPFSDSRVFQTLHELFMRYHRKKHRYIRGIMHFKPILYTIVETKETVEDFLGTLAYPPPSDSFLKRHRRKHIRRRNQFRFIPTLGTIQEISNDYLALETGV</sequence>
<evidence type="ECO:0000313" key="1">
    <source>
        <dbReference type="EMBL" id="GFT09689.1"/>
    </source>
</evidence>
<dbReference type="EMBL" id="BMAW01008673">
    <property type="protein sequence ID" value="GFT09689.1"/>
    <property type="molecule type" value="Genomic_DNA"/>
</dbReference>
<keyword evidence="2" id="KW-1185">Reference proteome</keyword>
<reference evidence="1" key="1">
    <citation type="submission" date="2020-08" db="EMBL/GenBank/DDBJ databases">
        <title>Multicomponent nature underlies the extraordinary mechanical properties of spider dragline silk.</title>
        <authorList>
            <person name="Kono N."/>
            <person name="Nakamura H."/>
            <person name="Mori M."/>
            <person name="Yoshida Y."/>
            <person name="Ohtoshi R."/>
            <person name="Malay A.D."/>
            <person name="Moran D.A.P."/>
            <person name="Tomita M."/>
            <person name="Numata K."/>
            <person name="Arakawa K."/>
        </authorList>
    </citation>
    <scope>NUCLEOTIDE SEQUENCE</scope>
</reference>
<proteinExistence type="predicted"/>
<evidence type="ECO:0000313" key="2">
    <source>
        <dbReference type="Proteomes" id="UP000887013"/>
    </source>
</evidence>
<gene>
    <name evidence="1" type="ORF">NPIL_33921</name>
</gene>
<accession>A0A8X6TH86</accession>
<comment type="caution">
    <text evidence="1">The sequence shown here is derived from an EMBL/GenBank/DDBJ whole genome shotgun (WGS) entry which is preliminary data.</text>
</comment>
<dbReference type="AlphaFoldDB" id="A0A8X6TH86"/>
<name>A0A8X6TH86_NEPPI</name>
<dbReference type="Proteomes" id="UP000887013">
    <property type="component" value="Unassembled WGS sequence"/>
</dbReference>
<protein>
    <submittedName>
        <fullName evidence="1">Uncharacterized protein</fullName>
    </submittedName>
</protein>
<organism evidence="1 2">
    <name type="scientific">Nephila pilipes</name>
    <name type="common">Giant wood spider</name>
    <name type="synonym">Nephila maculata</name>
    <dbReference type="NCBI Taxonomy" id="299642"/>
    <lineage>
        <taxon>Eukaryota</taxon>
        <taxon>Metazoa</taxon>
        <taxon>Ecdysozoa</taxon>
        <taxon>Arthropoda</taxon>
        <taxon>Chelicerata</taxon>
        <taxon>Arachnida</taxon>
        <taxon>Araneae</taxon>
        <taxon>Araneomorphae</taxon>
        <taxon>Entelegynae</taxon>
        <taxon>Araneoidea</taxon>
        <taxon>Nephilidae</taxon>
        <taxon>Nephila</taxon>
    </lineage>
</organism>